<dbReference type="AlphaFoldDB" id="A0A314YQY1"/>
<evidence type="ECO:0000313" key="1">
    <source>
        <dbReference type="EMBL" id="PQQ08737.1"/>
    </source>
</evidence>
<gene>
    <name evidence="1" type="ORF">Pyn_30638</name>
</gene>
<reference evidence="1 2" key="1">
    <citation type="submission" date="2018-02" db="EMBL/GenBank/DDBJ databases">
        <title>Draft genome of wild Prunus yedoensis var. nudiflora.</title>
        <authorList>
            <person name="Baek S."/>
            <person name="Kim J.-H."/>
            <person name="Choi K."/>
            <person name="Kim G.-B."/>
            <person name="Cho A."/>
            <person name="Jang H."/>
            <person name="Shin C.-H."/>
            <person name="Yu H.-J."/>
            <person name="Mun J.-H."/>
        </authorList>
    </citation>
    <scope>NUCLEOTIDE SEQUENCE [LARGE SCALE GENOMIC DNA]</scope>
    <source>
        <strain evidence="2">cv. Jeju island</strain>
        <tissue evidence="1">Leaf</tissue>
    </source>
</reference>
<dbReference type="Proteomes" id="UP000250321">
    <property type="component" value="Unassembled WGS sequence"/>
</dbReference>
<keyword evidence="2" id="KW-1185">Reference proteome</keyword>
<name>A0A314YQY1_PRUYE</name>
<organism evidence="1 2">
    <name type="scientific">Prunus yedoensis var. nudiflora</name>
    <dbReference type="NCBI Taxonomy" id="2094558"/>
    <lineage>
        <taxon>Eukaryota</taxon>
        <taxon>Viridiplantae</taxon>
        <taxon>Streptophyta</taxon>
        <taxon>Embryophyta</taxon>
        <taxon>Tracheophyta</taxon>
        <taxon>Spermatophyta</taxon>
        <taxon>Magnoliopsida</taxon>
        <taxon>eudicotyledons</taxon>
        <taxon>Gunneridae</taxon>
        <taxon>Pentapetalae</taxon>
        <taxon>rosids</taxon>
        <taxon>fabids</taxon>
        <taxon>Rosales</taxon>
        <taxon>Rosaceae</taxon>
        <taxon>Amygdaloideae</taxon>
        <taxon>Amygdaleae</taxon>
        <taxon>Prunus</taxon>
    </lineage>
</organism>
<dbReference type="EMBL" id="PJQY01000670">
    <property type="protein sequence ID" value="PQQ08737.1"/>
    <property type="molecule type" value="Genomic_DNA"/>
</dbReference>
<protein>
    <submittedName>
        <fullName evidence="1">Uncharacterized protein</fullName>
    </submittedName>
</protein>
<comment type="caution">
    <text evidence="1">The sequence shown here is derived from an EMBL/GenBank/DDBJ whole genome shotgun (WGS) entry which is preliminary data.</text>
</comment>
<evidence type="ECO:0000313" key="2">
    <source>
        <dbReference type="Proteomes" id="UP000250321"/>
    </source>
</evidence>
<proteinExistence type="predicted"/>
<accession>A0A314YQY1</accession>
<sequence>MPKHIALQHASFVSPSAPPCLSSSSAPRAEAHCLATCKLCVAFGTPVPKLTFGTPVLKLIALQQASFVSPLAFLHLRHPPKHIALQYPSFVSPSASLLPSVPPCLSSPSAPRA</sequence>